<organism evidence="2">
    <name type="scientific">Pandoravirus macleodensis</name>
    <dbReference type="NCBI Taxonomy" id="2107707"/>
    <lineage>
        <taxon>Viruses</taxon>
        <taxon>Pandoravirus</taxon>
    </lineage>
</organism>
<dbReference type="EMBL" id="MG011691">
    <property type="protein sequence ID" value="AVK76920.1"/>
    <property type="molecule type" value="Genomic_DNA"/>
</dbReference>
<evidence type="ECO:0000256" key="1">
    <source>
        <dbReference type="SAM" id="MobiDB-lite"/>
    </source>
</evidence>
<sequence length="461" mass="49059">MNRAVPMIDPTGEAERASYKRARDTTPVLIDLSSDDDNDNDDNNDGAGSASIHANATRNHGIVRDTGHRGASLGADDRAAVRAPARYGYDPAESDDRASDDDERDDDDRSDVDDSQDSDDSDDDGSDLKDFIVSDDDEEDDDSDDDGDDARTRGVDSEGDFVPSDDGDIDDDDDDDVEDNSDTPTDCEGDGDAVDATDDQSSSQAASQDSTSDADSTRDRTGKSKAPRAGAKTTKKKANNARNSVADVGKRPIIDNTGGDDDGDDVVIVGAASAAEPRPAKRARVDEAEAPAIDPTNIVSGKRSRRVTERYMDRHFMEFMVRDVPANQIAAVFDDEDEYFQSGISLTDSSEEEDDGDDDDGGSNKGMDCEDDLDSSDYEALDALSSSSRPRSRQRPENRWASEAAAPAHNGASAADIAIDLSRPPSTVAALLRSLAAQPGGIRPSVASPRSAPTARTPLLP</sequence>
<feature type="compositionally biased region" description="Low complexity" evidence="1">
    <location>
        <begin position="401"/>
        <end position="411"/>
    </location>
</feature>
<dbReference type="RefSeq" id="YP_009480916.1">
    <property type="nucleotide sequence ID" value="NC_037665.1"/>
</dbReference>
<proteinExistence type="predicted"/>
<feature type="compositionally biased region" description="Acidic residues" evidence="1">
    <location>
        <begin position="369"/>
        <end position="380"/>
    </location>
</feature>
<accession>A0A2U7UF52</accession>
<evidence type="ECO:0000313" key="2">
    <source>
        <dbReference type="EMBL" id="AVK76920.1"/>
    </source>
</evidence>
<feature type="compositionally biased region" description="Acidic residues" evidence="1">
    <location>
        <begin position="133"/>
        <end position="148"/>
    </location>
</feature>
<feature type="compositionally biased region" description="Acidic residues" evidence="1">
    <location>
        <begin position="349"/>
        <end position="361"/>
    </location>
</feature>
<feature type="region of interest" description="Disordered" evidence="1">
    <location>
        <begin position="341"/>
        <end position="411"/>
    </location>
</feature>
<feature type="region of interest" description="Disordered" evidence="1">
    <location>
        <begin position="438"/>
        <end position="461"/>
    </location>
</feature>
<feature type="compositionally biased region" description="Acidic residues" evidence="1">
    <location>
        <begin position="98"/>
        <end position="125"/>
    </location>
</feature>
<protein>
    <submittedName>
        <fullName evidence="2">Uncharacterized protein</fullName>
    </submittedName>
</protein>
<dbReference type="GeneID" id="36841375"/>
<name>A0A2U7UF52_9VIRU</name>
<reference evidence="2" key="1">
    <citation type="journal article" date="2018" name="Nat. Commun.">
        <title>Diversity and evolution of the emerging Pandoraviridae family.</title>
        <authorList>
            <person name="Legendre M."/>
            <person name="Fabre E."/>
            <person name="Poirot O."/>
            <person name="Jeudy S."/>
            <person name="Lartigue A."/>
            <person name="Alempic J.M."/>
            <person name="Beucher L."/>
            <person name="Philippe N."/>
            <person name="Bertaux L."/>
            <person name="Christo-Foroux E."/>
            <person name="Labadie K."/>
            <person name="Coute Y."/>
            <person name="Abergel C."/>
            <person name="Claverie J.M."/>
        </authorList>
    </citation>
    <scope>NUCLEOTIDE SEQUENCE [LARGE SCALE GENOMIC DNA]</scope>
    <source>
        <strain evidence="2">Macleodensis</strain>
    </source>
</reference>
<dbReference type="KEGG" id="vg:36841375"/>
<gene>
    <name evidence="2" type="ORF">pmac_cds_232</name>
</gene>
<feature type="compositionally biased region" description="Acidic residues" evidence="1">
    <location>
        <begin position="33"/>
        <end position="44"/>
    </location>
</feature>
<feature type="compositionally biased region" description="Acidic residues" evidence="1">
    <location>
        <begin position="157"/>
        <end position="198"/>
    </location>
</feature>
<feature type="compositionally biased region" description="Basic and acidic residues" evidence="1">
    <location>
        <begin position="13"/>
        <end position="24"/>
    </location>
</feature>
<dbReference type="Proteomes" id="UP000249758">
    <property type="component" value="Segment"/>
</dbReference>
<feature type="region of interest" description="Disordered" evidence="1">
    <location>
        <begin position="270"/>
        <end position="289"/>
    </location>
</feature>
<feature type="region of interest" description="Disordered" evidence="1">
    <location>
        <begin position="1"/>
        <end position="265"/>
    </location>
</feature>
<feature type="compositionally biased region" description="Low complexity" evidence="1">
    <location>
        <begin position="199"/>
        <end position="214"/>
    </location>
</feature>